<evidence type="ECO:0000259" key="2">
    <source>
        <dbReference type="Pfam" id="PF25844"/>
    </source>
</evidence>
<feature type="domain" description="DUF7954" evidence="1">
    <location>
        <begin position="33"/>
        <end position="186"/>
    </location>
</feature>
<proteinExistence type="predicted"/>
<dbReference type="EMBL" id="CP061839">
    <property type="protein sequence ID" value="QOW62211.1"/>
    <property type="molecule type" value="Genomic_DNA"/>
</dbReference>
<evidence type="ECO:0000313" key="3">
    <source>
        <dbReference type="EMBL" id="QOW62211.1"/>
    </source>
</evidence>
<evidence type="ECO:0000313" key="4">
    <source>
        <dbReference type="Proteomes" id="UP000593915"/>
    </source>
</evidence>
<gene>
    <name evidence="3" type="ORF">IFE08_10665</name>
</gene>
<dbReference type="InterPro" id="IPR058260">
    <property type="entry name" value="DUF7954"/>
</dbReference>
<reference evidence="3 4" key="1">
    <citation type="submission" date="2020-09" db="EMBL/GenBank/DDBJ databases">
        <title>Characterization of Treponema spp. from bovine digital dermatitis in Korea.</title>
        <authorList>
            <person name="Espiritu H.M."/>
            <person name="Cho Y.I."/>
            <person name="Mamuad L."/>
        </authorList>
    </citation>
    <scope>NUCLEOTIDE SEQUENCE [LARGE SCALE GENOMIC DNA]</scope>
    <source>
        <strain evidence="3 4">KS1</strain>
    </source>
</reference>
<organism evidence="3 4">
    <name type="scientific">Treponema pedis</name>
    <dbReference type="NCBI Taxonomy" id="409322"/>
    <lineage>
        <taxon>Bacteria</taxon>
        <taxon>Pseudomonadati</taxon>
        <taxon>Spirochaetota</taxon>
        <taxon>Spirochaetia</taxon>
        <taxon>Spirochaetales</taxon>
        <taxon>Treponemataceae</taxon>
        <taxon>Treponema</taxon>
    </lineage>
</organism>
<dbReference type="Pfam" id="PF25844">
    <property type="entry name" value="DUF7955"/>
    <property type="match status" value="1"/>
</dbReference>
<dbReference type="AlphaFoldDB" id="A0A7S7AY39"/>
<evidence type="ECO:0000259" key="1">
    <source>
        <dbReference type="Pfam" id="PF25843"/>
    </source>
</evidence>
<feature type="domain" description="DUF7955" evidence="2">
    <location>
        <begin position="210"/>
        <end position="337"/>
    </location>
</feature>
<sequence>MKKAFIFFCFFAFALTHVYTYENETNWSGTQSGDYVIYRDYSWKEPSWIGFLYYNANTVGAFLYTSGGKTFVKILFSGEESDGEFVITGQNIISGINNDSDYVYAVNYLMEIFPKLYNWRTEPKNESLVIKRASKFINELQFGGENEIRFCSYIPLFYIESILNKENMPVLSLEEIGLAQETDTFFNFTPLKPLNDKPSKFKLDISAKKKTFPTAWGSISLDSQWKQDAENSFFLENEAFLAVTVIDLKNVKEKKNDLLIKYLSSSGKSVRVLAEKTDISGTNEKFKIKNQVYDSETKSIKYAVKSVRYAGDAKYIITVLTVNKSVYEKYKDYFDNLF</sequence>
<dbReference type="Pfam" id="PF25843">
    <property type="entry name" value="DUF7954"/>
    <property type="match status" value="1"/>
</dbReference>
<dbReference type="InterPro" id="IPR058261">
    <property type="entry name" value="DUF7955"/>
</dbReference>
<accession>A0A7S7AY39</accession>
<name>A0A7S7AY39_9SPIR</name>
<protein>
    <submittedName>
        <fullName evidence="3">Uncharacterized protein</fullName>
    </submittedName>
</protein>
<dbReference type="Proteomes" id="UP000593915">
    <property type="component" value="Chromosome"/>
</dbReference>